<dbReference type="GO" id="GO:0008380">
    <property type="term" value="P:RNA splicing"/>
    <property type="evidence" value="ECO:0007669"/>
    <property type="project" value="UniProtKB-KW"/>
</dbReference>
<feature type="coiled-coil region" evidence="6">
    <location>
        <begin position="156"/>
        <end position="197"/>
    </location>
</feature>
<dbReference type="GO" id="GO:0003746">
    <property type="term" value="F:translation elongation factor activity"/>
    <property type="evidence" value="ECO:0007669"/>
    <property type="project" value="UniProtKB-KW"/>
</dbReference>
<feature type="compositionally biased region" description="Basic and acidic residues" evidence="7">
    <location>
        <begin position="222"/>
        <end position="344"/>
    </location>
</feature>
<dbReference type="Pfam" id="PF17098">
    <property type="entry name" value="Wtap"/>
    <property type="match status" value="1"/>
</dbReference>
<dbReference type="OrthoDB" id="366255at2759"/>
<evidence type="ECO:0000256" key="6">
    <source>
        <dbReference type="SAM" id="Coils"/>
    </source>
</evidence>
<dbReference type="AlphaFoldDB" id="A0A2H6KAJ8"/>
<dbReference type="InterPro" id="IPR033757">
    <property type="entry name" value="WTAP"/>
</dbReference>
<dbReference type="GeneID" id="39873797"/>
<name>A0A2H6KAJ8_9APIC</name>
<evidence type="ECO:0000256" key="1">
    <source>
        <dbReference type="ARBA" id="ARBA00004123"/>
    </source>
</evidence>
<evidence type="ECO:0000256" key="2">
    <source>
        <dbReference type="ARBA" id="ARBA00010313"/>
    </source>
</evidence>
<keyword evidence="9" id="KW-1185">Reference proteome</keyword>
<reference evidence="8 9" key="1">
    <citation type="journal article" date="2017" name="BMC Genomics">
        <title>Whole-genome assembly of Babesia ovata and comparative genomics between closely related pathogens.</title>
        <authorList>
            <person name="Yamagishi J."/>
            <person name="Asada M."/>
            <person name="Hakimi H."/>
            <person name="Tanaka T.Q."/>
            <person name="Sugimoto C."/>
            <person name="Kawazu S."/>
        </authorList>
    </citation>
    <scope>NUCLEOTIDE SEQUENCE [LARGE SCALE GENOMIC DNA]</scope>
    <source>
        <strain evidence="8 9">Miyake</strain>
    </source>
</reference>
<keyword evidence="8" id="KW-0648">Protein biosynthesis</keyword>
<evidence type="ECO:0000313" key="8">
    <source>
        <dbReference type="EMBL" id="GBE60027.1"/>
    </source>
</evidence>
<dbReference type="VEuPathDB" id="PiroplasmaDB:BOVATA_015200"/>
<dbReference type="RefSeq" id="XP_028866270.1">
    <property type="nucleotide sequence ID" value="XM_029010437.1"/>
</dbReference>
<comment type="subcellular location">
    <subcellularLocation>
        <location evidence="1">Nucleus</location>
    </subcellularLocation>
</comment>
<keyword evidence="5" id="KW-0539">Nucleus</keyword>
<dbReference type="GO" id="GO:0000381">
    <property type="term" value="P:regulation of alternative mRNA splicing, via spliceosome"/>
    <property type="evidence" value="ECO:0007669"/>
    <property type="project" value="InterPro"/>
</dbReference>
<evidence type="ECO:0000313" key="9">
    <source>
        <dbReference type="Proteomes" id="UP000236319"/>
    </source>
</evidence>
<protein>
    <submittedName>
        <fullName evidence="8">Negative elongation factor E</fullName>
    </submittedName>
</protein>
<dbReference type="EMBL" id="BDSA01000002">
    <property type="protein sequence ID" value="GBE60027.1"/>
    <property type="molecule type" value="Genomic_DNA"/>
</dbReference>
<dbReference type="PANTHER" id="PTHR15217:SF0">
    <property type="entry name" value="PRE-MRNA-SPLICING REGULATOR WTAP"/>
    <property type="match status" value="1"/>
</dbReference>
<dbReference type="GO" id="GO:0005634">
    <property type="term" value="C:nucleus"/>
    <property type="evidence" value="ECO:0007669"/>
    <property type="project" value="UniProtKB-SubCell"/>
</dbReference>
<dbReference type="PANTHER" id="PTHR15217">
    <property type="entry name" value="WILMS' TUMOR 1-ASSOCIATING PROTEIN"/>
    <property type="match status" value="1"/>
</dbReference>
<feature type="region of interest" description="Disordered" evidence="7">
    <location>
        <begin position="197"/>
        <end position="365"/>
    </location>
</feature>
<proteinExistence type="inferred from homology"/>
<keyword evidence="4" id="KW-0508">mRNA splicing</keyword>
<organism evidence="8 9">
    <name type="scientific">Babesia ovata</name>
    <dbReference type="NCBI Taxonomy" id="189622"/>
    <lineage>
        <taxon>Eukaryota</taxon>
        <taxon>Sar</taxon>
        <taxon>Alveolata</taxon>
        <taxon>Apicomplexa</taxon>
        <taxon>Aconoidasida</taxon>
        <taxon>Piroplasmida</taxon>
        <taxon>Babesiidae</taxon>
        <taxon>Babesia</taxon>
    </lineage>
</organism>
<feature type="compositionally biased region" description="Basic residues" evidence="7">
    <location>
        <begin position="345"/>
        <end position="365"/>
    </location>
</feature>
<gene>
    <name evidence="8" type="ORF">BOVATA_015200</name>
</gene>
<dbReference type="Proteomes" id="UP000236319">
    <property type="component" value="Unassembled WGS sequence"/>
</dbReference>
<evidence type="ECO:0000256" key="3">
    <source>
        <dbReference type="ARBA" id="ARBA00022664"/>
    </source>
</evidence>
<dbReference type="GO" id="GO:0016556">
    <property type="term" value="P:mRNA modification"/>
    <property type="evidence" value="ECO:0007669"/>
    <property type="project" value="InterPro"/>
</dbReference>
<evidence type="ECO:0000256" key="5">
    <source>
        <dbReference type="ARBA" id="ARBA00023242"/>
    </source>
</evidence>
<feature type="compositionally biased region" description="Basic residues" evidence="7">
    <location>
        <begin position="210"/>
        <end position="221"/>
    </location>
</feature>
<comment type="similarity">
    <text evidence="2">Belongs to the fl(2)d family.</text>
</comment>
<keyword evidence="6" id="KW-0175">Coiled coil</keyword>
<evidence type="ECO:0000256" key="7">
    <source>
        <dbReference type="SAM" id="MobiDB-lite"/>
    </source>
</evidence>
<accession>A0A2H6KAJ8</accession>
<evidence type="ECO:0000256" key="4">
    <source>
        <dbReference type="ARBA" id="ARBA00023187"/>
    </source>
</evidence>
<dbReference type="GO" id="GO:0006397">
    <property type="term" value="P:mRNA processing"/>
    <property type="evidence" value="ECO:0007669"/>
    <property type="project" value="UniProtKB-KW"/>
</dbReference>
<comment type="caution">
    <text evidence="8">The sequence shown here is derived from an EMBL/GenBank/DDBJ whole genome shotgun (WGS) entry which is preliminary data.</text>
</comment>
<keyword evidence="3" id="KW-0507">mRNA processing</keyword>
<keyword evidence="8" id="KW-0251">Elongation factor</keyword>
<sequence>MAQGMSLEGILSGVAKLQDVAAVKSYFMAVVAAQQKEIHETKAQVDDFRAIHNFENLYDKAGSFTALIDPVVNSEILHLRRMLRNKDEELRATNDAIDARTFNPQSTVGQALLKKCRMFAAENEELGRILLEGQIQPLTLDLNKERETTRVLKHQIRAVHQYNAELEAEVELLNNQLSEHSRQIEALQKEYDAMVAKLRSPQAAAESSPAHKRSSQSPRRKSRDERSHKSDRDGRHEKERKDEKSSKEDRESRDERSRRSDRHESDKRESKHSSSRKDDKYDSDRKSDRHESSRKSDKSDTKRSDKYESKKDDRRGHSRKEEKSRRDDSRGRSPGKRSRDESRSRRSPHRSRRSRSSHSPRSSRR</sequence>